<keyword evidence="3" id="KW-1134">Transmembrane beta strand</keyword>
<dbReference type="InterPro" id="IPR006665">
    <property type="entry name" value="OmpA-like"/>
</dbReference>
<gene>
    <name evidence="14" type="ORF">H7F21_02670</name>
</gene>
<feature type="compositionally biased region" description="Basic and acidic residues" evidence="11">
    <location>
        <begin position="441"/>
        <end position="454"/>
    </location>
</feature>
<evidence type="ECO:0000256" key="8">
    <source>
        <dbReference type="ARBA" id="ARBA00023136"/>
    </source>
</evidence>
<dbReference type="EMBL" id="JACLCP010000001">
    <property type="protein sequence ID" value="MBC2843980.1"/>
    <property type="molecule type" value="Genomic_DNA"/>
</dbReference>
<dbReference type="PRINTS" id="PR01021">
    <property type="entry name" value="OMPADOMAIN"/>
</dbReference>
<evidence type="ECO:0000256" key="7">
    <source>
        <dbReference type="ARBA" id="ARBA00023114"/>
    </source>
</evidence>
<keyword evidence="7" id="KW-0626">Porin</keyword>
<evidence type="ECO:0000313" key="14">
    <source>
        <dbReference type="EMBL" id="MBC2843980.1"/>
    </source>
</evidence>
<dbReference type="InterPro" id="IPR036737">
    <property type="entry name" value="OmpA-like_sf"/>
</dbReference>
<feature type="signal peptide" evidence="12">
    <location>
        <begin position="1"/>
        <end position="22"/>
    </location>
</feature>
<evidence type="ECO:0000313" key="15">
    <source>
        <dbReference type="Proteomes" id="UP000533900"/>
    </source>
</evidence>
<evidence type="ECO:0000256" key="11">
    <source>
        <dbReference type="SAM" id="MobiDB-lite"/>
    </source>
</evidence>
<evidence type="ECO:0000256" key="6">
    <source>
        <dbReference type="ARBA" id="ARBA00023065"/>
    </source>
</evidence>
<dbReference type="PANTHER" id="PTHR30329">
    <property type="entry name" value="STATOR ELEMENT OF FLAGELLAR MOTOR COMPLEX"/>
    <property type="match status" value="1"/>
</dbReference>
<evidence type="ECO:0000256" key="1">
    <source>
        <dbReference type="ARBA" id="ARBA00004571"/>
    </source>
</evidence>
<dbReference type="Pfam" id="PF00691">
    <property type="entry name" value="OmpA"/>
    <property type="match status" value="1"/>
</dbReference>
<dbReference type="GO" id="GO:0009279">
    <property type="term" value="C:cell outer membrane"/>
    <property type="evidence" value="ECO:0007669"/>
    <property type="project" value="UniProtKB-SubCell"/>
</dbReference>
<keyword evidence="15" id="KW-1185">Reference proteome</keyword>
<evidence type="ECO:0000256" key="10">
    <source>
        <dbReference type="PROSITE-ProRule" id="PRU00473"/>
    </source>
</evidence>
<evidence type="ECO:0000256" key="4">
    <source>
        <dbReference type="ARBA" id="ARBA00022692"/>
    </source>
</evidence>
<keyword evidence="6" id="KW-0406">Ion transport</keyword>
<dbReference type="GO" id="GO:0015288">
    <property type="term" value="F:porin activity"/>
    <property type="evidence" value="ECO:0007669"/>
    <property type="project" value="UniProtKB-KW"/>
</dbReference>
<dbReference type="GO" id="GO:0046930">
    <property type="term" value="C:pore complex"/>
    <property type="evidence" value="ECO:0007669"/>
    <property type="project" value="UniProtKB-KW"/>
</dbReference>
<dbReference type="AlphaFoldDB" id="A0A842ILY9"/>
<reference evidence="14" key="1">
    <citation type="submission" date="2020-08" db="EMBL/GenBank/DDBJ databases">
        <title>Winogradskyella ouciana sp. nov., isolated from the hadal seawater of the Mariana Trench.</title>
        <authorList>
            <person name="He X."/>
        </authorList>
    </citation>
    <scope>NUCLEOTIDE SEQUENCE [LARGE SCALE GENOMIC DNA]</scope>
    <source>
        <strain evidence="14">KCTC 52348</strain>
    </source>
</reference>
<comment type="subcellular location">
    <subcellularLocation>
        <location evidence="1">Cell outer membrane</location>
        <topology evidence="1">Multi-pass membrane protein</topology>
    </subcellularLocation>
</comment>
<dbReference type="Gene3D" id="3.30.1330.60">
    <property type="entry name" value="OmpA-like domain"/>
    <property type="match status" value="1"/>
</dbReference>
<keyword evidence="5 12" id="KW-0732">Signal</keyword>
<dbReference type="SUPFAM" id="SSF56925">
    <property type="entry name" value="OMPA-like"/>
    <property type="match status" value="1"/>
</dbReference>
<evidence type="ECO:0000259" key="13">
    <source>
        <dbReference type="PROSITE" id="PS51123"/>
    </source>
</evidence>
<dbReference type="InterPro" id="IPR003367">
    <property type="entry name" value="Thrombospondin_3-like_rpt"/>
</dbReference>
<dbReference type="InterPro" id="IPR006664">
    <property type="entry name" value="OMP_bac"/>
</dbReference>
<comment type="caution">
    <text evidence="14">The sequence shown here is derived from an EMBL/GenBank/DDBJ whole genome shotgun (WGS) entry which is preliminary data.</text>
</comment>
<dbReference type="PRINTS" id="PR01023">
    <property type="entry name" value="NAFLGMOTY"/>
</dbReference>
<dbReference type="Gene3D" id="4.10.1080.10">
    <property type="entry name" value="TSP type-3 repeat"/>
    <property type="match status" value="1"/>
</dbReference>
<dbReference type="GO" id="GO:0005509">
    <property type="term" value="F:calcium ion binding"/>
    <property type="evidence" value="ECO:0007669"/>
    <property type="project" value="InterPro"/>
</dbReference>
<protein>
    <submittedName>
        <fullName evidence="14">OmpA family protein</fullName>
    </submittedName>
</protein>
<feature type="chain" id="PRO_5032922041" evidence="12">
    <location>
        <begin position="23"/>
        <end position="454"/>
    </location>
</feature>
<evidence type="ECO:0000256" key="2">
    <source>
        <dbReference type="ARBA" id="ARBA00022448"/>
    </source>
</evidence>
<dbReference type="InterPro" id="IPR028974">
    <property type="entry name" value="TSP_type-3_rpt"/>
</dbReference>
<evidence type="ECO:0000256" key="12">
    <source>
        <dbReference type="SAM" id="SignalP"/>
    </source>
</evidence>
<sequence length="454" mass="48539">MKNLSRLLFVTVLLVCFSTTNAQDQNNPWAVTIGVNAVDAYPVGEDAPQGGYFDKFFDVGDHWNILPSVSTIAVSRYLSDGFTFTATGSINRIDKFGDAGVDDLSYFGLDGRVSYSLMDLVGSKTIDPYLGVGGGYTWLDEIGAGTLNGTLGIKFWISEKVGIDVQSTYKHAFEDYLPKHFQHSVGVSFKFGGTDTDGDGIYDQDDACPEEAGLEIFNGCPDSDNDGIQDSKDDCPNTAGLAEFNGCPDGDGDGVMDKDDKCPAVAGLKALMGCPDADGDGVADGDDNCPNESGPAANNGCPWPDTDGDGILDKDDKCPNEAGTAANNGCPEVKPTEEVMETLNSYARTILFDTGKASFKKETDQVLQAMVAIFKEYPRADFAIEGHTDSVGSKSTNQALSDRRANAVRDYLIANGIAADRLTAAGYGEDNPIANNKTRAGRKENRRVEVKLKN</sequence>
<keyword evidence="4" id="KW-0812">Transmembrane</keyword>
<keyword evidence="8 10" id="KW-0472">Membrane</keyword>
<dbReference type="GO" id="GO:0006811">
    <property type="term" value="P:monoatomic ion transport"/>
    <property type="evidence" value="ECO:0007669"/>
    <property type="project" value="UniProtKB-KW"/>
</dbReference>
<evidence type="ECO:0000256" key="3">
    <source>
        <dbReference type="ARBA" id="ARBA00022452"/>
    </source>
</evidence>
<dbReference type="InterPro" id="IPR011250">
    <property type="entry name" value="OMP/PagP_B-barrel"/>
</dbReference>
<keyword evidence="9" id="KW-0998">Cell outer membrane</keyword>
<evidence type="ECO:0000256" key="9">
    <source>
        <dbReference type="ARBA" id="ARBA00023237"/>
    </source>
</evidence>
<feature type="region of interest" description="Disordered" evidence="11">
    <location>
        <begin position="427"/>
        <end position="454"/>
    </location>
</feature>
<dbReference type="GO" id="GO:0007155">
    <property type="term" value="P:cell adhesion"/>
    <property type="evidence" value="ECO:0007669"/>
    <property type="project" value="InterPro"/>
</dbReference>
<dbReference type="RefSeq" id="WP_185787683.1">
    <property type="nucleotide sequence ID" value="NZ_CANMIT010000001.1"/>
</dbReference>
<feature type="domain" description="OmpA-like" evidence="13">
    <location>
        <begin position="339"/>
        <end position="454"/>
    </location>
</feature>
<dbReference type="InterPro" id="IPR050330">
    <property type="entry name" value="Bact_OuterMem_StrucFunc"/>
</dbReference>
<dbReference type="CDD" id="cd07185">
    <property type="entry name" value="OmpA_C-like"/>
    <property type="match status" value="1"/>
</dbReference>
<dbReference type="Pfam" id="PF02412">
    <property type="entry name" value="TSP_3"/>
    <property type="match status" value="5"/>
</dbReference>
<dbReference type="SUPFAM" id="SSF103088">
    <property type="entry name" value="OmpA-like"/>
    <property type="match status" value="1"/>
</dbReference>
<organism evidence="14 15">
    <name type="scientific">Winogradskyella flava</name>
    <dbReference type="NCBI Taxonomy" id="1884876"/>
    <lineage>
        <taxon>Bacteria</taxon>
        <taxon>Pseudomonadati</taxon>
        <taxon>Bacteroidota</taxon>
        <taxon>Flavobacteriia</taxon>
        <taxon>Flavobacteriales</taxon>
        <taxon>Flavobacteriaceae</taxon>
        <taxon>Winogradskyella</taxon>
    </lineage>
</organism>
<dbReference type="SUPFAM" id="SSF103647">
    <property type="entry name" value="TSP type-3 repeat"/>
    <property type="match status" value="1"/>
</dbReference>
<proteinExistence type="predicted"/>
<evidence type="ECO:0000256" key="5">
    <source>
        <dbReference type="ARBA" id="ARBA00022729"/>
    </source>
</evidence>
<name>A0A842ILY9_9FLAO</name>
<dbReference type="Proteomes" id="UP000533900">
    <property type="component" value="Unassembled WGS sequence"/>
</dbReference>
<keyword evidence="2" id="KW-0813">Transport</keyword>
<dbReference type="PANTHER" id="PTHR30329:SF21">
    <property type="entry name" value="LIPOPROTEIN YIAD-RELATED"/>
    <property type="match status" value="1"/>
</dbReference>
<accession>A0A842ILY9</accession>
<dbReference type="PROSITE" id="PS51123">
    <property type="entry name" value="OMPA_2"/>
    <property type="match status" value="1"/>
</dbReference>